<feature type="compositionally biased region" description="Acidic residues" evidence="14">
    <location>
        <begin position="676"/>
        <end position="691"/>
    </location>
</feature>
<dbReference type="Pfam" id="PF22936">
    <property type="entry name" value="Pol_BBD"/>
    <property type="match status" value="1"/>
</dbReference>
<dbReference type="PANTHER" id="PTHR42648:SF11">
    <property type="entry name" value="TRANSPOSON TY4-P GAG-POL POLYPROTEIN"/>
    <property type="match status" value="1"/>
</dbReference>
<feature type="compositionally biased region" description="Polar residues" evidence="14">
    <location>
        <begin position="21"/>
        <end position="44"/>
    </location>
</feature>
<dbReference type="Proteomes" id="UP001151760">
    <property type="component" value="Unassembled WGS sequence"/>
</dbReference>
<feature type="region of interest" description="Disordered" evidence="14">
    <location>
        <begin position="171"/>
        <end position="205"/>
    </location>
</feature>
<keyword evidence="3" id="KW-0540">Nuclease</keyword>
<keyword evidence="6" id="KW-0255">Endonuclease</keyword>
<evidence type="ECO:0000256" key="4">
    <source>
        <dbReference type="ARBA" id="ARBA00022723"/>
    </source>
</evidence>
<feature type="compositionally biased region" description="Basic residues" evidence="14">
    <location>
        <begin position="658"/>
        <end position="670"/>
    </location>
</feature>
<evidence type="ECO:0000256" key="13">
    <source>
        <dbReference type="ARBA" id="ARBA00023172"/>
    </source>
</evidence>
<reference evidence="17" key="2">
    <citation type="submission" date="2022-01" db="EMBL/GenBank/DDBJ databases">
        <authorList>
            <person name="Yamashiro T."/>
            <person name="Shiraishi A."/>
            <person name="Satake H."/>
            <person name="Nakayama K."/>
        </authorList>
    </citation>
    <scope>NUCLEOTIDE SEQUENCE</scope>
</reference>
<evidence type="ECO:0000256" key="8">
    <source>
        <dbReference type="ARBA" id="ARBA00022840"/>
    </source>
</evidence>
<feature type="compositionally biased region" description="Polar residues" evidence="14">
    <location>
        <begin position="177"/>
        <end position="195"/>
    </location>
</feature>
<keyword evidence="9" id="KW-0460">Magnesium</keyword>
<dbReference type="InterPro" id="IPR025724">
    <property type="entry name" value="GAG-pre-integrase_dom"/>
</dbReference>
<evidence type="ECO:0000256" key="10">
    <source>
        <dbReference type="ARBA" id="ARBA00022908"/>
    </source>
</evidence>
<sequence length="1314" mass="149014">MNDSLYVYGRKGPQKPKISVSDDNSSEHSTYQSNDSEGSCGNTSEHSFEIELEMKDLMKISLSTLLKLNQKVHLIKDCDYYEKKMAREAEVKRVVNTGNGVAKPVWTNANRINHANQFVPRSVQLNAGRPQFNSVRPHINTGRTNINSVRPKVNTVSPKVNTVSPKVNTVRPRQPVLNKTSNSSSPKRPQMNQMNQRRDFSKSYSSVRRPFAKSTAQMAHSNAVMGSWGSAVKTSASYNWRNSRPNFNYNSGPTFIRTEHPLKNMVDRGIFDSGCSGHMTGNKDQLEDFEEFNGGSVTFGGSKGYISGKGRIRVGNLDFDSVSFVKELGHFNLFSISQICDKQHKVLFTETECLVVSFDFKMPDENQILLKVPRHHNMYNFDMKTPTPAKGFACLGSKATFDESILWHRRLGHINFKNLNKLMKGNLVRGLPSKVFKNDHTCVACHKGKQHRASCKAKLERLITEPLHTLHMDLFGPTSVKSINSVMLILVVKHSMDVQMKGRRDKGLAFVHLQYILNSVSQRYRSWKDFEKKGIGGIDPDTEEGKNLRPRRKSQDDPRFFVYKDWPKKEKHLYSEKLLRSQRNKYYKRKLPCCSNQIGFFTERREAKQIHLITLAQRIAEEEEMNEPTKEKKELKAPDKDSKRLKSDEVKDVEPTKKSGKRRKQMARKGLHTDLDKDDSEGSDEVSEQDDSVTGTKIPINPVPVAMKCGNPVEGPSCQGCALWRKKLKEVWFTTCHENGINQDLLNTSESSDDDTNVVNAPREPFVVKQDPGENSSQSPPQINHNCCYECGESLDGIFCQQCTCKSCGKGAHIGYNCPPKAPIISNPEPCNQTIDELPQTLPSFDTTCYSEKENSLPYVSKPNFVDDSPNVFNPPPQPPIYSCEFCGNDARYGHYCTPQVPFIYPEPCYNQGFNFPQDFHDFPQQFLCCENCGGPHETFQCQPMNEDYYHEQNPCYDSNSFGFDQFQPPQYTVNHPIFNAQNSLLNSQNEFLNSQNKLMEQMTSMCDMVGQFIQKKEEEKRIEEEQAAKDRYWKIPVCYDDDDDEESSIPLKDIISELPPCVAITSDSPKTNSLIMEDGHLDTIPETESNELIKSSVKDLVQILSQSKDSSEGECDLPPYDDSSKKHDLTFSNPLFDIDEDFTSSDESFSEEDVPNENFKIFSNPLFDLDEEITSTKADQIDDEVLENTNLIPPGIDATFSSLRPPDVEFCFDFEPDAGVVTNKVVGDISEHDVLMPNLLPAQPTFCPLFDLLLPFSFENEDKVFNPGILISPLLSHRGEIISNFSKSPMMISKGTFLTWMFRISISILLDQA</sequence>
<feature type="domain" description="GAG-pre-integrase" evidence="15">
    <location>
        <begin position="378"/>
        <end position="450"/>
    </location>
</feature>
<feature type="domain" description="Retrovirus-related Pol polyprotein from transposon TNT 1-94-like beta-barrel" evidence="16">
    <location>
        <begin position="270"/>
        <end position="342"/>
    </location>
</feature>
<evidence type="ECO:0000256" key="7">
    <source>
        <dbReference type="ARBA" id="ARBA00022801"/>
    </source>
</evidence>
<keyword evidence="12" id="KW-0808">Transferase</keyword>
<feature type="region of interest" description="Disordered" evidence="14">
    <location>
        <begin position="1"/>
        <end position="44"/>
    </location>
</feature>
<evidence type="ECO:0000256" key="9">
    <source>
        <dbReference type="ARBA" id="ARBA00022842"/>
    </source>
</evidence>
<proteinExistence type="predicted"/>
<evidence type="ECO:0000313" key="17">
    <source>
        <dbReference type="EMBL" id="GJU10502.1"/>
    </source>
</evidence>
<dbReference type="InterPro" id="IPR039537">
    <property type="entry name" value="Retrotran_Ty1/copia-like"/>
</dbReference>
<reference evidence="17" key="1">
    <citation type="journal article" date="2022" name="Int. J. Mol. Sci.">
        <title>Draft Genome of Tanacetum Coccineum: Genomic Comparison of Closely Related Tanacetum-Family Plants.</title>
        <authorList>
            <person name="Yamashiro T."/>
            <person name="Shiraishi A."/>
            <person name="Nakayama K."/>
            <person name="Satake H."/>
        </authorList>
    </citation>
    <scope>NUCLEOTIDE SEQUENCE</scope>
</reference>
<dbReference type="Pfam" id="PF13976">
    <property type="entry name" value="gag_pre-integrs"/>
    <property type="match status" value="1"/>
</dbReference>
<keyword evidence="12" id="KW-0239">DNA-directed DNA polymerase</keyword>
<keyword evidence="8" id="KW-0067">ATP-binding</keyword>
<keyword evidence="18" id="KW-1185">Reference proteome</keyword>
<keyword evidence="12" id="KW-0548">Nucleotidyltransferase</keyword>
<evidence type="ECO:0000313" key="18">
    <source>
        <dbReference type="Proteomes" id="UP001151760"/>
    </source>
</evidence>
<organism evidence="17 18">
    <name type="scientific">Tanacetum coccineum</name>
    <dbReference type="NCBI Taxonomy" id="301880"/>
    <lineage>
        <taxon>Eukaryota</taxon>
        <taxon>Viridiplantae</taxon>
        <taxon>Streptophyta</taxon>
        <taxon>Embryophyta</taxon>
        <taxon>Tracheophyta</taxon>
        <taxon>Spermatophyta</taxon>
        <taxon>Magnoliopsida</taxon>
        <taxon>eudicotyledons</taxon>
        <taxon>Gunneridae</taxon>
        <taxon>Pentapetalae</taxon>
        <taxon>asterids</taxon>
        <taxon>campanulids</taxon>
        <taxon>Asterales</taxon>
        <taxon>Asteraceae</taxon>
        <taxon>Asteroideae</taxon>
        <taxon>Anthemideae</taxon>
        <taxon>Anthemidinae</taxon>
        <taxon>Tanacetum</taxon>
    </lineage>
</organism>
<evidence type="ECO:0000259" key="16">
    <source>
        <dbReference type="Pfam" id="PF22936"/>
    </source>
</evidence>
<name>A0ABQ5JFZ1_9ASTR</name>
<dbReference type="InterPro" id="IPR054722">
    <property type="entry name" value="PolX-like_BBD"/>
</dbReference>
<feature type="compositionally biased region" description="Basic and acidic residues" evidence="14">
    <location>
        <begin position="627"/>
        <end position="657"/>
    </location>
</feature>
<evidence type="ECO:0000256" key="12">
    <source>
        <dbReference type="ARBA" id="ARBA00022932"/>
    </source>
</evidence>
<keyword evidence="5" id="KW-0547">Nucleotide-binding</keyword>
<comment type="caution">
    <text evidence="17">The sequence shown here is derived from an EMBL/GenBank/DDBJ whole genome shotgun (WGS) entry which is preliminary data.</text>
</comment>
<protein>
    <submittedName>
        <fullName evidence="17">Pre-mRNA splicing Prp18-interacting factor</fullName>
    </submittedName>
</protein>
<feature type="region of interest" description="Disordered" evidence="14">
    <location>
        <begin position="623"/>
        <end position="703"/>
    </location>
</feature>
<dbReference type="PANTHER" id="PTHR42648">
    <property type="entry name" value="TRANSPOSASE, PUTATIVE-RELATED"/>
    <property type="match status" value="1"/>
</dbReference>
<keyword evidence="11" id="KW-0695">RNA-directed DNA polymerase</keyword>
<evidence type="ECO:0000256" key="5">
    <source>
        <dbReference type="ARBA" id="ARBA00022741"/>
    </source>
</evidence>
<accession>A0ABQ5JFZ1</accession>
<keyword evidence="10" id="KW-0229">DNA integration</keyword>
<evidence type="ECO:0000256" key="11">
    <source>
        <dbReference type="ARBA" id="ARBA00022918"/>
    </source>
</evidence>
<dbReference type="EMBL" id="BQNB010021832">
    <property type="protein sequence ID" value="GJU10502.1"/>
    <property type="molecule type" value="Genomic_DNA"/>
</dbReference>
<evidence type="ECO:0000256" key="1">
    <source>
        <dbReference type="ARBA" id="ARBA00002180"/>
    </source>
</evidence>
<keyword evidence="2" id="KW-0645">Protease</keyword>
<evidence type="ECO:0000256" key="6">
    <source>
        <dbReference type="ARBA" id="ARBA00022759"/>
    </source>
</evidence>
<evidence type="ECO:0000259" key="15">
    <source>
        <dbReference type="Pfam" id="PF13976"/>
    </source>
</evidence>
<comment type="function">
    <text evidence="1">The aspartyl protease (PR) mediates the proteolytic cleavages of the Gag and Gag-Pol polyproteins after assembly of the VLP.</text>
</comment>
<gene>
    <name evidence="17" type="ORF">Tco_1132898</name>
</gene>
<keyword evidence="7" id="KW-0378">Hydrolase</keyword>
<evidence type="ECO:0000256" key="14">
    <source>
        <dbReference type="SAM" id="MobiDB-lite"/>
    </source>
</evidence>
<keyword evidence="4" id="KW-0479">Metal-binding</keyword>
<keyword evidence="13" id="KW-0233">DNA recombination</keyword>
<evidence type="ECO:0000256" key="2">
    <source>
        <dbReference type="ARBA" id="ARBA00022670"/>
    </source>
</evidence>
<evidence type="ECO:0000256" key="3">
    <source>
        <dbReference type="ARBA" id="ARBA00022722"/>
    </source>
</evidence>